<gene>
    <name evidence="2" type="ORF">MARPO_0014s0100</name>
</gene>
<dbReference type="Proteomes" id="UP000244005">
    <property type="component" value="Unassembled WGS sequence"/>
</dbReference>
<reference evidence="3" key="1">
    <citation type="journal article" date="2017" name="Cell">
        <title>Insights into land plant evolution garnered from the Marchantia polymorpha genome.</title>
        <authorList>
            <person name="Bowman J.L."/>
            <person name="Kohchi T."/>
            <person name="Yamato K.T."/>
            <person name="Jenkins J."/>
            <person name="Shu S."/>
            <person name="Ishizaki K."/>
            <person name="Yamaoka S."/>
            <person name="Nishihama R."/>
            <person name="Nakamura Y."/>
            <person name="Berger F."/>
            <person name="Adam C."/>
            <person name="Aki S.S."/>
            <person name="Althoff F."/>
            <person name="Araki T."/>
            <person name="Arteaga-Vazquez M.A."/>
            <person name="Balasubrmanian S."/>
            <person name="Barry K."/>
            <person name="Bauer D."/>
            <person name="Boehm C.R."/>
            <person name="Briginshaw L."/>
            <person name="Caballero-Perez J."/>
            <person name="Catarino B."/>
            <person name="Chen F."/>
            <person name="Chiyoda S."/>
            <person name="Chovatia M."/>
            <person name="Davies K.M."/>
            <person name="Delmans M."/>
            <person name="Demura T."/>
            <person name="Dierschke T."/>
            <person name="Dolan L."/>
            <person name="Dorantes-Acosta A.E."/>
            <person name="Eklund D.M."/>
            <person name="Florent S.N."/>
            <person name="Flores-Sandoval E."/>
            <person name="Fujiyama A."/>
            <person name="Fukuzawa H."/>
            <person name="Galik B."/>
            <person name="Grimanelli D."/>
            <person name="Grimwood J."/>
            <person name="Grossniklaus U."/>
            <person name="Hamada T."/>
            <person name="Haseloff J."/>
            <person name="Hetherington A.J."/>
            <person name="Higo A."/>
            <person name="Hirakawa Y."/>
            <person name="Hundley H.N."/>
            <person name="Ikeda Y."/>
            <person name="Inoue K."/>
            <person name="Inoue S.I."/>
            <person name="Ishida S."/>
            <person name="Jia Q."/>
            <person name="Kakita M."/>
            <person name="Kanazawa T."/>
            <person name="Kawai Y."/>
            <person name="Kawashima T."/>
            <person name="Kennedy M."/>
            <person name="Kinose K."/>
            <person name="Kinoshita T."/>
            <person name="Kohara Y."/>
            <person name="Koide E."/>
            <person name="Komatsu K."/>
            <person name="Kopischke S."/>
            <person name="Kubo M."/>
            <person name="Kyozuka J."/>
            <person name="Lagercrantz U."/>
            <person name="Lin S.S."/>
            <person name="Lindquist E."/>
            <person name="Lipzen A.M."/>
            <person name="Lu C.W."/>
            <person name="De Luna E."/>
            <person name="Martienssen R.A."/>
            <person name="Minamino N."/>
            <person name="Mizutani M."/>
            <person name="Mizutani M."/>
            <person name="Mochizuki N."/>
            <person name="Monte I."/>
            <person name="Mosher R."/>
            <person name="Nagasaki H."/>
            <person name="Nakagami H."/>
            <person name="Naramoto S."/>
            <person name="Nishitani K."/>
            <person name="Ohtani M."/>
            <person name="Okamoto T."/>
            <person name="Okumura M."/>
            <person name="Phillips J."/>
            <person name="Pollak B."/>
            <person name="Reinders A."/>
            <person name="Rovekamp M."/>
            <person name="Sano R."/>
            <person name="Sawa S."/>
            <person name="Schmid M.W."/>
            <person name="Shirakawa M."/>
            <person name="Solano R."/>
            <person name="Spunde A."/>
            <person name="Suetsugu N."/>
            <person name="Sugano S."/>
            <person name="Sugiyama A."/>
            <person name="Sun R."/>
            <person name="Suzuki Y."/>
            <person name="Takenaka M."/>
            <person name="Takezawa D."/>
            <person name="Tomogane H."/>
            <person name="Tsuzuki M."/>
            <person name="Ueda T."/>
            <person name="Umeda M."/>
            <person name="Ward J.M."/>
            <person name="Watanabe Y."/>
            <person name="Yazaki K."/>
            <person name="Yokoyama R."/>
            <person name="Yoshitake Y."/>
            <person name="Yotsui I."/>
            <person name="Zachgo S."/>
            <person name="Schmutz J."/>
        </authorList>
    </citation>
    <scope>NUCLEOTIDE SEQUENCE [LARGE SCALE GENOMIC DNA]</scope>
    <source>
        <strain evidence="3">Tak-1</strain>
    </source>
</reference>
<organism evidence="2 3">
    <name type="scientific">Marchantia polymorpha</name>
    <name type="common">Common liverwort</name>
    <name type="synonym">Marchantia aquatica</name>
    <dbReference type="NCBI Taxonomy" id="3197"/>
    <lineage>
        <taxon>Eukaryota</taxon>
        <taxon>Viridiplantae</taxon>
        <taxon>Streptophyta</taxon>
        <taxon>Embryophyta</taxon>
        <taxon>Marchantiophyta</taxon>
        <taxon>Marchantiopsida</taxon>
        <taxon>Marchantiidae</taxon>
        <taxon>Marchantiales</taxon>
        <taxon>Marchantiaceae</taxon>
        <taxon>Marchantia</taxon>
    </lineage>
</organism>
<evidence type="ECO:0000256" key="1">
    <source>
        <dbReference type="SAM" id="MobiDB-lite"/>
    </source>
</evidence>
<name>A0A2R6XHJ9_MARPO</name>
<keyword evidence="3" id="KW-1185">Reference proteome</keyword>
<feature type="region of interest" description="Disordered" evidence="1">
    <location>
        <begin position="17"/>
        <end position="57"/>
    </location>
</feature>
<proteinExistence type="predicted"/>
<sequence>MILHELNDFSFYRRSVPKHHDHRSSNHHPRGLDWAGLENRLQSPNPPGASESRSQPTCCQRVARRASRPRLGAGVPRGFAGVKSRTWCAGHALCNPHGAVRTQPVAEAVVGSGRDGTQVRLAEAAGRGRAVALFVLGASRFWFWFSLSVCSEKSERSARQRAEQRRWCTSARETGGGDRTR</sequence>
<protein>
    <submittedName>
        <fullName evidence="2">Uncharacterized protein</fullName>
    </submittedName>
</protein>
<feature type="region of interest" description="Disordered" evidence="1">
    <location>
        <begin position="157"/>
        <end position="181"/>
    </location>
</feature>
<evidence type="ECO:0000313" key="3">
    <source>
        <dbReference type="Proteomes" id="UP000244005"/>
    </source>
</evidence>
<dbReference type="AlphaFoldDB" id="A0A2R6XHJ9"/>
<feature type="compositionally biased region" description="Basic residues" evidence="1">
    <location>
        <begin position="17"/>
        <end position="29"/>
    </location>
</feature>
<feature type="compositionally biased region" description="Basic and acidic residues" evidence="1">
    <location>
        <begin position="157"/>
        <end position="166"/>
    </location>
</feature>
<accession>A0A2R6XHJ9</accession>
<dbReference type="EMBL" id="KZ772686">
    <property type="protein sequence ID" value="PTQ45568.1"/>
    <property type="molecule type" value="Genomic_DNA"/>
</dbReference>
<evidence type="ECO:0000313" key="2">
    <source>
        <dbReference type="EMBL" id="PTQ45568.1"/>
    </source>
</evidence>